<dbReference type="InterPro" id="IPR013482">
    <property type="entry name" value="Molybde_CF_guanTrfase"/>
</dbReference>
<dbReference type="GO" id="GO:0005737">
    <property type="term" value="C:cytoplasm"/>
    <property type="evidence" value="ECO:0007669"/>
    <property type="project" value="UniProtKB-SubCell"/>
</dbReference>
<comment type="function">
    <text evidence="8">Transfers a GMP moiety from GTP to Mo-molybdopterin (Mo-MPT) cofactor (Moco or molybdenum cofactor) to form Mo-molybdopterin guanine dinucleotide (Mo-MGD) cofactor.</text>
</comment>
<dbReference type="GO" id="GO:0046872">
    <property type="term" value="F:metal ion binding"/>
    <property type="evidence" value="ECO:0007669"/>
    <property type="project" value="UniProtKB-KW"/>
</dbReference>
<dbReference type="HAMAP" id="MF_00316">
    <property type="entry name" value="MobA"/>
    <property type="match status" value="1"/>
</dbReference>
<evidence type="ECO:0000256" key="1">
    <source>
        <dbReference type="ARBA" id="ARBA00022490"/>
    </source>
</evidence>
<keyword evidence="5 8" id="KW-0460">Magnesium</keyword>
<feature type="binding site" evidence="8">
    <location>
        <position position="98"/>
    </location>
    <ligand>
        <name>Mg(2+)</name>
        <dbReference type="ChEBI" id="CHEBI:18420"/>
    </ligand>
</feature>
<dbReference type="PANTHER" id="PTHR19136:SF81">
    <property type="entry name" value="MOLYBDENUM COFACTOR GUANYLYLTRANSFERASE"/>
    <property type="match status" value="1"/>
</dbReference>
<dbReference type="InterPro" id="IPR029044">
    <property type="entry name" value="Nucleotide-diphossugar_trans"/>
</dbReference>
<dbReference type="EMBL" id="JAVDTR010000003">
    <property type="protein sequence ID" value="MDR6723175.1"/>
    <property type="molecule type" value="Genomic_DNA"/>
</dbReference>
<keyword evidence="1 8" id="KW-0963">Cytoplasm</keyword>
<comment type="domain">
    <text evidence="8">The N-terminal domain determines nucleotide recognition and specific binding, while the C-terminal domain determines the specific binding to the target protein.</text>
</comment>
<feature type="domain" description="MobA-like NTP transferase" evidence="9">
    <location>
        <begin position="8"/>
        <end position="156"/>
    </location>
</feature>
<reference evidence="10" key="1">
    <citation type="submission" date="2023-07" db="EMBL/GenBank/DDBJ databases">
        <title>Sorghum-associated microbial communities from plants grown in Nebraska, USA.</title>
        <authorList>
            <person name="Schachtman D."/>
        </authorList>
    </citation>
    <scope>NUCLEOTIDE SEQUENCE</scope>
    <source>
        <strain evidence="10">BE80</strain>
    </source>
</reference>
<evidence type="ECO:0000313" key="11">
    <source>
        <dbReference type="Proteomes" id="UP001254832"/>
    </source>
</evidence>
<evidence type="ECO:0000259" key="9">
    <source>
        <dbReference type="Pfam" id="PF12804"/>
    </source>
</evidence>
<dbReference type="EC" id="2.7.7.77" evidence="8"/>
<evidence type="ECO:0000256" key="8">
    <source>
        <dbReference type="HAMAP-Rule" id="MF_00316"/>
    </source>
</evidence>
<dbReference type="Proteomes" id="UP001254832">
    <property type="component" value="Unassembled WGS sequence"/>
</dbReference>
<dbReference type="InterPro" id="IPR025877">
    <property type="entry name" value="MobA-like_NTP_Trfase"/>
</dbReference>
<feature type="binding site" evidence="8">
    <location>
        <begin position="11"/>
        <end position="13"/>
    </location>
    <ligand>
        <name>GTP</name>
        <dbReference type="ChEBI" id="CHEBI:37565"/>
    </ligand>
</feature>
<keyword evidence="6 8" id="KW-0342">GTP-binding</keyword>
<comment type="caution">
    <text evidence="10">The sequence shown here is derived from an EMBL/GenBank/DDBJ whole genome shotgun (WGS) entry which is preliminary data.</text>
</comment>
<comment type="cofactor">
    <cofactor evidence="8">
        <name>Mg(2+)</name>
        <dbReference type="ChEBI" id="CHEBI:18420"/>
    </cofactor>
</comment>
<evidence type="ECO:0000256" key="4">
    <source>
        <dbReference type="ARBA" id="ARBA00022741"/>
    </source>
</evidence>
<gene>
    <name evidence="8" type="primary">mobA</name>
    <name evidence="10" type="ORF">J2W91_001627</name>
</gene>
<feature type="binding site" evidence="8">
    <location>
        <position position="69"/>
    </location>
    <ligand>
        <name>GTP</name>
        <dbReference type="ChEBI" id="CHEBI:37565"/>
    </ligand>
</feature>
<dbReference type="GO" id="GO:0005525">
    <property type="term" value="F:GTP binding"/>
    <property type="evidence" value="ECO:0007669"/>
    <property type="project" value="UniProtKB-UniRule"/>
</dbReference>
<dbReference type="CDD" id="cd02503">
    <property type="entry name" value="MobA"/>
    <property type="match status" value="1"/>
</dbReference>
<proteinExistence type="inferred from homology"/>
<evidence type="ECO:0000313" key="10">
    <source>
        <dbReference type="EMBL" id="MDR6723175.1"/>
    </source>
</evidence>
<keyword evidence="2 8" id="KW-0808">Transferase</keyword>
<dbReference type="GO" id="GO:0006777">
    <property type="term" value="P:Mo-molybdopterin cofactor biosynthetic process"/>
    <property type="evidence" value="ECO:0007669"/>
    <property type="project" value="UniProtKB-KW"/>
</dbReference>
<dbReference type="RefSeq" id="WP_310138000.1">
    <property type="nucleotide sequence ID" value="NZ_JAVDTR010000003.1"/>
</dbReference>
<evidence type="ECO:0000256" key="2">
    <source>
        <dbReference type="ARBA" id="ARBA00022679"/>
    </source>
</evidence>
<evidence type="ECO:0000256" key="7">
    <source>
        <dbReference type="ARBA" id="ARBA00023150"/>
    </source>
</evidence>
<evidence type="ECO:0000256" key="5">
    <source>
        <dbReference type="ARBA" id="ARBA00022842"/>
    </source>
</evidence>
<name>A0AAP5H0P7_PAEAM</name>
<dbReference type="PANTHER" id="PTHR19136">
    <property type="entry name" value="MOLYBDENUM COFACTOR GUANYLYLTRANSFERASE"/>
    <property type="match status" value="1"/>
</dbReference>
<keyword evidence="4 8" id="KW-0547">Nucleotide-binding</keyword>
<sequence length="203" mass="22254">MNTTEWTGIILAGGQSRRMGSNKALLPVKGSTLLSQIASSMIPEVARIIVAGGSHVTTYAELGYECVQDQYPGKGPLAGLHAALQASDTNWNLVCACDMPLIKPSFFAGMKQLAESSDQHSVIVPRIAGRVHPLAGVYHRRVLTELTQCLDQDRLRVTGWLEEMNPLYIDVQELESVGVLDAVDQLSNVNTPQEYQSIRNHER</sequence>
<dbReference type="GO" id="GO:0061603">
    <property type="term" value="F:molybdenum cofactor guanylyltransferase activity"/>
    <property type="evidence" value="ECO:0007669"/>
    <property type="project" value="UniProtKB-EC"/>
</dbReference>
<comment type="subcellular location">
    <subcellularLocation>
        <location evidence="8">Cytoplasm</location>
    </subcellularLocation>
</comment>
<keyword evidence="7 8" id="KW-0501">Molybdenum cofactor biosynthesis</keyword>
<feature type="binding site" evidence="8">
    <location>
        <position position="98"/>
    </location>
    <ligand>
        <name>GTP</name>
        <dbReference type="ChEBI" id="CHEBI:37565"/>
    </ligand>
</feature>
<protein>
    <recommendedName>
        <fullName evidence="8">Probable molybdenum cofactor guanylyltransferase</fullName>
        <shortName evidence="8">MoCo guanylyltransferase</shortName>
        <ecNumber evidence="8">2.7.7.77</ecNumber>
    </recommendedName>
    <alternativeName>
        <fullName evidence="8">GTP:molybdopterin guanylyltransferase</fullName>
    </alternativeName>
    <alternativeName>
        <fullName evidence="8">Mo-MPT guanylyltransferase</fullName>
    </alternativeName>
    <alternativeName>
        <fullName evidence="8">Molybdopterin guanylyltransferase</fullName>
    </alternativeName>
    <alternativeName>
        <fullName evidence="8">Molybdopterin-guanine dinucleotide synthase</fullName>
        <shortName evidence="8">MGD synthase</shortName>
    </alternativeName>
</protein>
<comment type="caution">
    <text evidence="8">Lacks conserved residue(s) required for the propagation of feature annotation.</text>
</comment>
<comment type="similarity">
    <text evidence="8">Belongs to the MobA family.</text>
</comment>
<keyword evidence="3 8" id="KW-0479">Metal-binding</keyword>
<evidence type="ECO:0000256" key="3">
    <source>
        <dbReference type="ARBA" id="ARBA00022723"/>
    </source>
</evidence>
<feature type="binding site" evidence="8">
    <location>
        <position position="23"/>
    </location>
    <ligand>
        <name>GTP</name>
        <dbReference type="ChEBI" id="CHEBI:37565"/>
    </ligand>
</feature>
<keyword evidence="10" id="KW-0548">Nucleotidyltransferase</keyword>
<dbReference type="Gene3D" id="3.90.550.10">
    <property type="entry name" value="Spore Coat Polysaccharide Biosynthesis Protein SpsA, Chain A"/>
    <property type="match status" value="1"/>
</dbReference>
<organism evidence="10 11">
    <name type="scientific">Paenibacillus amylolyticus</name>
    <dbReference type="NCBI Taxonomy" id="1451"/>
    <lineage>
        <taxon>Bacteria</taxon>
        <taxon>Bacillati</taxon>
        <taxon>Bacillota</taxon>
        <taxon>Bacilli</taxon>
        <taxon>Bacillales</taxon>
        <taxon>Paenibacillaceae</taxon>
        <taxon>Paenibacillus</taxon>
    </lineage>
</organism>
<evidence type="ECO:0000256" key="6">
    <source>
        <dbReference type="ARBA" id="ARBA00023134"/>
    </source>
</evidence>
<comment type="catalytic activity">
    <reaction evidence="8">
        <text>Mo-molybdopterin + GTP + H(+) = Mo-molybdopterin guanine dinucleotide + diphosphate</text>
        <dbReference type="Rhea" id="RHEA:34243"/>
        <dbReference type="ChEBI" id="CHEBI:15378"/>
        <dbReference type="ChEBI" id="CHEBI:33019"/>
        <dbReference type="ChEBI" id="CHEBI:37565"/>
        <dbReference type="ChEBI" id="CHEBI:71302"/>
        <dbReference type="ChEBI" id="CHEBI:71310"/>
        <dbReference type="EC" id="2.7.7.77"/>
    </reaction>
</comment>
<accession>A0AAP5H0P7</accession>
<dbReference type="AlphaFoldDB" id="A0AAP5H0P7"/>
<dbReference type="Pfam" id="PF12804">
    <property type="entry name" value="NTP_transf_3"/>
    <property type="match status" value="1"/>
</dbReference>
<dbReference type="SUPFAM" id="SSF53448">
    <property type="entry name" value="Nucleotide-diphospho-sugar transferases"/>
    <property type="match status" value="1"/>
</dbReference>